<dbReference type="Pfam" id="PF01370">
    <property type="entry name" value="Epimerase"/>
    <property type="match status" value="1"/>
</dbReference>
<evidence type="ECO:0000313" key="3">
    <source>
        <dbReference type="Proteomes" id="UP001271007"/>
    </source>
</evidence>
<dbReference type="EMBL" id="JAWDJX010000004">
    <property type="protein sequence ID" value="KAK3057081.1"/>
    <property type="molecule type" value="Genomic_DNA"/>
</dbReference>
<comment type="caution">
    <text evidence="2">The sequence shown here is derived from an EMBL/GenBank/DDBJ whole genome shotgun (WGS) entry which is preliminary data.</text>
</comment>
<evidence type="ECO:0000259" key="1">
    <source>
        <dbReference type="Pfam" id="PF01370"/>
    </source>
</evidence>
<dbReference type="InterPro" id="IPR036291">
    <property type="entry name" value="NAD(P)-bd_dom_sf"/>
</dbReference>
<sequence>MVKVLVLGATGYIGFPLCQSLRRDGHMVYGLARSADKARGLARHEIRTVVGTVEGGEYLDIVRKANIDIVVDASSANQGSYHVLEGLKAVSQQRLKTRGRHGPKLGFIYLGGSWVHGSSTAPVNDLSPVAVANDAGCPTQPPELVAWRPALEGAILDAREVLESVVVRPALLYGGSSSLWSLWSLWLSPIAKAASEGSSSGVHILADAAAQPGLIHVDDVVSAIHLTVGKFGSVSTASGNYPVFDIVSSSEPLKLILDAAAPTLRLEGSLTYDGPGDNAFAVAMNTTMRGSSTRARDLLGWAPKHTSMAEGIEAYVDAWNAHQ</sequence>
<dbReference type="GO" id="GO:0005737">
    <property type="term" value="C:cytoplasm"/>
    <property type="evidence" value="ECO:0007669"/>
    <property type="project" value="TreeGrafter"/>
</dbReference>
<dbReference type="InterPro" id="IPR051783">
    <property type="entry name" value="NAD(P)-dependent_oxidoreduct"/>
</dbReference>
<keyword evidence="3" id="KW-1185">Reference proteome</keyword>
<dbReference type="SUPFAM" id="SSF51735">
    <property type="entry name" value="NAD(P)-binding Rossmann-fold domains"/>
    <property type="match status" value="1"/>
</dbReference>
<dbReference type="PANTHER" id="PTHR48079">
    <property type="entry name" value="PROTEIN YEEZ"/>
    <property type="match status" value="1"/>
</dbReference>
<dbReference type="Gene3D" id="3.40.50.720">
    <property type="entry name" value="NAD(P)-binding Rossmann-like Domain"/>
    <property type="match status" value="1"/>
</dbReference>
<proteinExistence type="predicted"/>
<feature type="domain" description="NAD-dependent epimerase/dehydratase" evidence="1">
    <location>
        <begin position="4"/>
        <end position="78"/>
    </location>
</feature>
<dbReference type="PANTHER" id="PTHR48079:SF3">
    <property type="entry name" value="NAD-DEPENDENT EPIMERASE_DEHYDRATASE DOMAIN-CONTAINING PROTEIN"/>
    <property type="match status" value="1"/>
</dbReference>
<accession>A0AAJ0GGG9</accession>
<protein>
    <recommendedName>
        <fullName evidence="1">NAD-dependent epimerase/dehydratase domain-containing protein</fullName>
    </recommendedName>
</protein>
<dbReference type="AlphaFoldDB" id="A0AAJ0GGG9"/>
<name>A0AAJ0GGG9_9PEZI</name>
<gene>
    <name evidence="2" type="ORF">LTR09_002119</name>
</gene>
<dbReference type="Proteomes" id="UP001271007">
    <property type="component" value="Unassembled WGS sequence"/>
</dbReference>
<reference evidence="2" key="1">
    <citation type="submission" date="2023-04" db="EMBL/GenBank/DDBJ databases">
        <title>Black Yeasts Isolated from many extreme environments.</title>
        <authorList>
            <person name="Coleine C."/>
            <person name="Stajich J.E."/>
            <person name="Selbmann L."/>
        </authorList>
    </citation>
    <scope>NUCLEOTIDE SEQUENCE</scope>
    <source>
        <strain evidence="2">CCFEE 5312</strain>
    </source>
</reference>
<dbReference type="GO" id="GO:0004029">
    <property type="term" value="F:aldehyde dehydrogenase (NAD+) activity"/>
    <property type="evidence" value="ECO:0007669"/>
    <property type="project" value="TreeGrafter"/>
</dbReference>
<dbReference type="InterPro" id="IPR001509">
    <property type="entry name" value="Epimerase_deHydtase"/>
</dbReference>
<organism evidence="2 3">
    <name type="scientific">Extremus antarcticus</name>
    <dbReference type="NCBI Taxonomy" id="702011"/>
    <lineage>
        <taxon>Eukaryota</taxon>
        <taxon>Fungi</taxon>
        <taxon>Dikarya</taxon>
        <taxon>Ascomycota</taxon>
        <taxon>Pezizomycotina</taxon>
        <taxon>Dothideomycetes</taxon>
        <taxon>Dothideomycetidae</taxon>
        <taxon>Mycosphaerellales</taxon>
        <taxon>Extremaceae</taxon>
        <taxon>Extremus</taxon>
    </lineage>
</organism>
<evidence type="ECO:0000313" key="2">
    <source>
        <dbReference type="EMBL" id="KAK3057081.1"/>
    </source>
</evidence>